<dbReference type="GO" id="GO:0005737">
    <property type="term" value="C:cytoplasm"/>
    <property type="evidence" value="ECO:0007669"/>
    <property type="project" value="UniProtKB-SubCell"/>
</dbReference>
<accession>A0AA35TVD5</accession>
<dbReference type="GO" id="GO:0043161">
    <property type="term" value="P:proteasome-mediated ubiquitin-dependent protein catabolic process"/>
    <property type="evidence" value="ECO:0007669"/>
    <property type="project" value="UniProtKB-UniRule"/>
</dbReference>
<comment type="function">
    <text evidence="12">Component of complexes involved in DNA repair and protein ubiquitination. May play a role in the regulation of the circadian clock.</text>
</comment>
<keyword evidence="7 12" id="KW-0227">DNA damage</keyword>
<keyword evidence="6" id="KW-0963">Cytoplasm</keyword>
<keyword evidence="10 12" id="KW-0539">Nucleus</keyword>
<dbReference type="Pfam" id="PF03178">
    <property type="entry name" value="CPSF_A"/>
    <property type="match status" value="1"/>
</dbReference>
<keyword evidence="16" id="KW-1185">Reference proteome</keyword>
<evidence type="ECO:0000256" key="2">
    <source>
        <dbReference type="ARBA" id="ARBA00004496"/>
    </source>
</evidence>
<evidence type="ECO:0000259" key="13">
    <source>
        <dbReference type="Pfam" id="PF03178"/>
    </source>
</evidence>
<dbReference type="InterPro" id="IPR004871">
    <property type="entry name" value="RSE1/DDB1/CPSF1_C"/>
</dbReference>
<comment type="subunit">
    <text evidence="12">Component of the UV-DDB complex.</text>
</comment>
<dbReference type="GO" id="GO:0005634">
    <property type="term" value="C:nucleus"/>
    <property type="evidence" value="ECO:0007669"/>
    <property type="project" value="UniProtKB-SubCell"/>
</dbReference>
<dbReference type="SUPFAM" id="SSF50978">
    <property type="entry name" value="WD40 repeat-like"/>
    <property type="match status" value="1"/>
</dbReference>
<evidence type="ECO:0000259" key="14">
    <source>
        <dbReference type="Pfam" id="PF23726"/>
    </source>
</evidence>
<dbReference type="InterPro" id="IPR011047">
    <property type="entry name" value="Quinoprotein_ADH-like_sf"/>
</dbReference>
<evidence type="ECO:0000313" key="15">
    <source>
        <dbReference type="EMBL" id="CAI8053751.1"/>
    </source>
</evidence>
<gene>
    <name evidence="15" type="ORF">GBAR_LOCUS29369</name>
</gene>
<comment type="pathway">
    <text evidence="3 12">Protein modification; protein ubiquitination.</text>
</comment>
<dbReference type="Gene3D" id="1.10.150.910">
    <property type="match status" value="1"/>
</dbReference>
<dbReference type="Proteomes" id="UP001174909">
    <property type="component" value="Unassembled WGS sequence"/>
</dbReference>
<dbReference type="InterPro" id="IPR015943">
    <property type="entry name" value="WD40/YVTN_repeat-like_dom_sf"/>
</dbReference>
<evidence type="ECO:0000256" key="12">
    <source>
        <dbReference type="RuleBase" id="RU368023"/>
    </source>
</evidence>
<evidence type="ECO:0000256" key="6">
    <source>
        <dbReference type="ARBA" id="ARBA00022490"/>
    </source>
</evidence>
<dbReference type="SUPFAM" id="SSF50998">
    <property type="entry name" value="Quinoprotein alcohol dehydrogenase-like"/>
    <property type="match status" value="1"/>
</dbReference>
<dbReference type="Gene3D" id="2.130.10.10">
    <property type="entry name" value="YVTN repeat-like/Quinoprotein amine dehydrogenase"/>
    <property type="match status" value="3"/>
</dbReference>
<dbReference type="InterPro" id="IPR036322">
    <property type="entry name" value="WD40_repeat_dom_sf"/>
</dbReference>
<comment type="similarity">
    <text evidence="4 12">Belongs to the DDB1 family.</text>
</comment>
<dbReference type="GO" id="GO:0003677">
    <property type="term" value="F:DNA binding"/>
    <property type="evidence" value="ECO:0007669"/>
    <property type="project" value="UniProtKB-KW"/>
</dbReference>
<evidence type="ECO:0000256" key="8">
    <source>
        <dbReference type="ARBA" id="ARBA00023125"/>
    </source>
</evidence>
<evidence type="ECO:0000313" key="16">
    <source>
        <dbReference type="Proteomes" id="UP001174909"/>
    </source>
</evidence>
<reference evidence="15" key="1">
    <citation type="submission" date="2023-03" db="EMBL/GenBank/DDBJ databases">
        <authorList>
            <person name="Steffen K."/>
            <person name="Cardenas P."/>
        </authorList>
    </citation>
    <scope>NUCLEOTIDE SEQUENCE</scope>
</reference>
<comment type="subcellular location">
    <subcellularLocation>
        <location evidence="2">Cytoplasm</location>
    </subcellularLocation>
    <subcellularLocation>
        <location evidence="1 12">Nucleus</location>
    </subcellularLocation>
</comment>
<feature type="domain" description="RSE1/DDB1/CPSF1 second beta-propeller" evidence="14">
    <location>
        <begin position="152"/>
        <end position="460"/>
    </location>
</feature>
<proteinExistence type="inferred from homology"/>
<sequence>GTVLHAACRPILECVISCVGAVDDRPAISLRCHGRLLMLLLRLNSPLTRADQHYHETGSSGETVSPSCIAYLDNGVTFVGSCLGDSQLCKLSSAADESGGYVEILETFTCLAPILDMSVVDVDQQGRDVVVTCSGFGRNGSLRLVRSGVGINEQASIDLAGVKGVWSLRCGTEMAESDNTLVLAFVGQTTVLSLKGEEVEETELEGIAADQQTHYCSNVIGNKILQITGQSVRLINEETLQLVSKWAPPSGKGISTGSCGGSHVVVVVGNELFCLDIQDSSLHQLSHVTLEHEIACVDVRVLKGDSGTSNICAVGLWTNISARVLRLPSLDILHTQPLGGDILPRSILVAEFDTRTYLLVALGDGTLHYFQMDPDSGALTNGKKVVLGTKPIVLRQFVSGDAHHVFACSNHPTIIHWNNHKLLFSNVNLKEVNYICTLNSDSFRDCLALVDDNTLTIGSLDQLQMLHIHPVPLAESPRRISHQRHSHTFLVASCRVDVPNGDKTALISPKPCASKSVSNMLEGTHPDDLSILPVTTTEELEVFSLLLFDENSLEVIHGYQLSPREHVTSLTSCVLDSTHYYAVGTAFVDPTEKEPNRGRVLLFRVSHTKVLELVYMNDEAGAVYQVVQFQDKLLISVNSEVRLYKWEEGKMVLECSYSDTILALYLKCKGDFILVGDLMRSFKLLVYKAEKSVLEEISVETSLNPVFMTAMEMIDDENYLGADGRHIFVCQKNSEAAVEADLMYMLQPSRMYIGDNINVFRHGSLVMEHPGASPSPIQGKPIIYGSVHGAVGLVVQLDMSTFSVLAKLQESMAAVIKSVGNIEHEVYRCFSMEHTAATKTKSAEGFIDGDLVEHFLDLPQEKMEQIIKGIKKNDAHGMEVDVTVEDLVKLIEDLSRIH</sequence>
<dbReference type="AlphaFoldDB" id="A0AA35TVD5"/>
<dbReference type="InterPro" id="IPR050358">
    <property type="entry name" value="RSE1/DDB1/CFT1"/>
</dbReference>
<evidence type="ECO:0000256" key="7">
    <source>
        <dbReference type="ARBA" id="ARBA00022763"/>
    </source>
</evidence>
<name>A0AA35TVD5_GEOBA</name>
<dbReference type="PANTHER" id="PTHR10644">
    <property type="entry name" value="DNA REPAIR/RNA PROCESSING CPSF FAMILY"/>
    <property type="match status" value="1"/>
</dbReference>
<keyword evidence="9 12" id="KW-0234">DNA repair</keyword>
<evidence type="ECO:0000256" key="3">
    <source>
        <dbReference type="ARBA" id="ARBA00004906"/>
    </source>
</evidence>
<dbReference type="InterPro" id="IPR058543">
    <property type="entry name" value="Beta-prop_RSE1/DDB1/CPSF1_2nd"/>
</dbReference>
<evidence type="ECO:0000256" key="5">
    <source>
        <dbReference type="ARBA" id="ARBA00014577"/>
    </source>
</evidence>
<organism evidence="15 16">
    <name type="scientific">Geodia barretti</name>
    <name type="common">Barrett's horny sponge</name>
    <dbReference type="NCBI Taxonomy" id="519541"/>
    <lineage>
        <taxon>Eukaryota</taxon>
        <taxon>Metazoa</taxon>
        <taxon>Porifera</taxon>
        <taxon>Demospongiae</taxon>
        <taxon>Heteroscleromorpha</taxon>
        <taxon>Tetractinellida</taxon>
        <taxon>Astrophorina</taxon>
        <taxon>Geodiidae</taxon>
        <taxon>Geodia</taxon>
    </lineage>
</organism>
<dbReference type="GO" id="GO:0016567">
    <property type="term" value="P:protein ubiquitination"/>
    <property type="evidence" value="ECO:0007669"/>
    <property type="project" value="UniProtKB-UniRule"/>
</dbReference>
<evidence type="ECO:0000256" key="10">
    <source>
        <dbReference type="ARBA" id="ARBA00023242"/>
    </source>
</evidence>
<evidence type="ECO:0000256" key="9">
    <source>
        <dbReference type="ARBA" id="ARBA00023204"/>
    </source>
</evidence>
<dbReference type="GO" id="GO:0006281">
    <property type="term" value="P:DNA repair"/>
    <property type="evidence" value="ECO:0007669"/>
    <property type="project" value="UniProtKB-KW"/>
</dbReference>
<dbReference type="EMBL" id="CASHTH010004120">
    <property type="protein sequence ID" value="CAI8053751.1"/>
    <property type="molecule type" value="Genomic_DNA"/>
</dbReference>
<dbReference type="FunFam" id="2.130.10.10:FF:000073">
    <property type="entry name" value="DNA damage-binding protein 1"/>
    <property type="match status" value="1"/>
</dbReference>
<evidence type="ECO:0000256" key="11">
    <source>
        <dbReference type="ARBA" id="ARBA00031668"/>
    </source>
</evidence>
<comment type="caution">
    <text evidence="15">The sequence shown here is derived from an EMBL/GenBank/DDBJ whole genome shotgun (WGS) entry which is preliminary data.</text>
</comment>
<dbReference type="Pfam" id="PF23726">
    <property type="entry name" value="Beta-prop_RSE1_2nd"/>
    <property type="match status" value="1"/>
</dbReference>
<protein>
    <recommendedName>
        <fullName evidence="5 12">DNA damage-binding protein 1</fullName>
    </recommendedName>
    <alternativeName>
        <fullName evidence="11 12">Damage-specific DNA-binding protein 1</fullName>
    </alternativeName>
</protein>
<evidence type="ECO:0000256" key="1">
    <source>
        <dbReference type="ARBA" id="ARBA00004123"/>
    </source>
</evidence>
<feature type="non-terminal residue" evidence="15">
    <location>
        <position position="898"/>
    </location>
</feature>
<comment type="domain">
    <text evidence="12">The core of the protein consists of three WD40 beta-propeller domains.</text>
</comment>
<evidence type="ECO:0000256" key="4">
    <source>
        <dbReference type="ARBA" id="ARBA00007453"/>
    </source>
</evidence>
<keyword evidence="8" id="KW-0238">DNA-binding</keyword>
<feature type="domain" description="RSE1/DDB1/CPSF1 C-terminal" evidence="13">
    <location>
        <begin position="543"/>
        <end position="857"/>
    </location>
</feature>